<dbReference type="GO" id="GO:0030692">
    <property type="term" value="C:Noc4p-Nop14p complex"/>
    <property type="evidence" value="ECO:0007669"/>
    <property type="project" value="TreeGrafter"/>
</dbReference>
<comment type="similarity">
    <text evidence="1">Belongs to the CBF/MAK21 family.</text>
</comment>
<sequence>MASDLNITNLSNSCQLLLDKLFQTRENFEKDLQALVDKIYIIKANFGLYYDAEFFKSAANIEKSASDELSKAKSLSWRLVSFLLLLFDNSEHLELSIHTFFRLVRLESKLMELDTDTMDKKEPVFALNLFQFFICKLLQCRLLDTQIILSSVTHYMVSKPEYCYYMMLNVSHILHLPSEKLKIDQEVMHRLLLIMLNMPCPQLKVSRTIKRKQIQRRDFEMGTKQNESSDDDGSSIELLSQSSDESHKPELSTVHIYKYRKIYVKAWLSLMLGDYPIPSKSIGLLLQHIPKGILPYLSNPLVIADWIIAHNDGPFGVLALSCVFELIIKYGLGQESQATTLGFYSNVYNRITHETFAGPYARVFLSVLNESLRSFMIPVRLVRGFIKRLVRTACVVSSAVAVALLAIALNLLKAHHETCLDLVSRTGEPTCDLNYDNIEAEHYLWEIPLLLQHHSDFVAKVAAQFYSDLTSRDPCRIQAKDFINCDMEFFFKQHLDMSKRNQNIGIFRSKSQYSTSKAATLFSNTLS</sequence>
<dbReference type="InterPro" id="IPR005612">
    <property type="entry name" value="CCAAT-binding_factor"/>
</dbReference>
<dbReference type="EMBL" id="JALLKP010000004">
    <property type="protein sequence ID" value="KAK2195630.1"/>
    <property type="molecule type" value="Genomic_DNA"/>
</dbReference>
<dbReference type="GO" id="GO:0032040">
    <property type="term" value="C:small-subunit processome"/>
    <property type="evidence" value="ECO:0007669"/>
    <property type="project" value="TreeGrafter"/>
</dbReference>
<dbReference type="AlphaFoldDB" id="A0AAD9PJ43"/>
<comment type="caution">
    <text evidence="4">The sequence shown here is derived from an EMBL/GenBank/DDBJ whole genome shotgun (WGS) entry which is preliminary data.</text>
</comment>
<dbReference type="GeneID" id="94337605"/>
<reference evidence="4" key="1">
    <citation type="journal article" date="2023" name="Nat. Microbiol.">
        <title>Babesia duncani multi-omics identifies virulence factors and drug targets.</title>
        <authorList>
            <person name="Singh P."/>
            <person name="Lonardi S."/>
            <person name="Liang Q."/>
            <person name="Vydyam P."/>
            <person name="Khabirova E."/>
            <person name="Fang T."/>
            <person name="Gihaz S."/>
            <person name="Thekkiniath J."/>
            <person name="Munshi M."/>
            <person name="Abel S."/>
            <person name="Ciampossin L."/>
            <person name="Batugedara G."/>
            <person name="Gupta M."/>
            <person name="Lu X.M."/>
            <person name="Lenz T."/>
            <person name="Chakravarty S."/>
            <person name="Cornillot E."/>
            <person name="Hu Y."/>
            <person name="Ma W."/>
            <person name="Gonzalez L.M."/>
            <person name="Sanchez S."/>
            <person name="Estrada K."/>
            <person name="Sanchez-Flores A."/>
            <person name="Montero E."/>
            <person name="Harb O.S."/>
            <person name="Le Roch K.G."/>
            <person name="Mamoun C.B."/>
        </authorList>
    </citation>
    <scope>NUCLEOTIDE SEQUENCE</scope>
    <source>
        <strain evidence="4">WA1</strain>
    </source>
</reference>
<keyword evidence="5" id="KW-1185">Reference proteome</keyword>
<dbReference type="InterPro" id="IPR027193">
    <property type="entry name" value="Noc4"/>
</dbReference>
<protein>
    <submittedName>
        <fullName evidence="4">Bifunctional CCAAT-binding factor/Nucleolar complex protein 4</fullName>
    </submittedName>
</protein>
<dbReference type="PANTHER" id="PTHR12455:SF0">
    <property type="entry name" value="NUCLEOLAR COMPLEX PROTEIN 4 HOMOLOG"/>
    <property type="match status" value="1"/>
</dbReference>
<organism evidence="4 5">
    <name type="scientific">Babesia duncani</name>
    <dbReference type="NCBI Taxonomy" id="323732"/>
    <lineage>
        <taxon>Eukaryota</taxon>
        <taxon>Sar</taxon>
        <taxon>Alveolata</taxon>
        <taxon>Apicomplexa</taxon>
        <taxon>Aconoidasida</taxon>
        <taxon>Piroplasmida</taxon>
        <taxon>Babesiidae</taxon>
        <taxon>Babesia</taxon>
    </lineage>
</organism>
<dbReference type="RefSeq" id="XP_067802473.1">
    <property type="nucleotide sequence ID" value="XM_067948322.1"/>
</dbReference>
<evidence type="ECO:0000259" key="3">
    <source>
        <dbReference type="Pfam" id="PF03914"/>
    </source>
</evidence>
<dbReference type="Proteomes" id="UP001214638">
    <property type="component" value="Unassembled WGS sequence"/>
</dbReference>
<evidence type="ECO:0000313" key="5">
    <source>
        <dbReference type="Proteomes" id="UP001214638"/>
    </source>
</evidence>
<evidence type="ECO:0000313" key="4">
    <source>
        <dbReference type="EMBL" id="KAK2195630.1"/>
    </source>
</evidence>
<accession>A0AAD9PJ43</accession>
<evidence type="ECO:0000256" key="2">
    <source>
        <dbReference type="SAM" id="MobiDB-lite"/>
    </source>
</evidence>
<name>A0AAD9PJ43_9APIC</name>
<dbReference type="PANTHER" id="PTHR12455">
    <property type="entry name" value="NUCLEOLAR COMPLEX PROTEIN 4"/>
    <property type="match status" value="1"/>
</dbReference>
<feature type="domain" description="CCAAT-binding factor" evidence="3">
    <location>
        <begin position="317"/>
        <end position="461"/>
    </location>
</feature>
<evidence type="ECO:0000256" key="1">
    <source>
        <dbReference type="ARBA" id="ARBA00007797"/>
    </source>
</evidence>
<proteinExistence type="inferred from homology"/>
<gene>
    <name evidence="4" type="ORF">BdWA1_003308</name>
</gene>
<dbReference type="Pfam" id="PF03914">
    <property type="entry name" value="CBF"/>
    <property type="match status" value="1"/>
</dbReference>
<dbReference type="GO" id="GO:0042254">
    <property type="term" value="P:ribosome biogenesis"/>
    <property type="evidence" value="ECO:0007669"/>
    <property type="project" value="InterPro"/>
</dbReference>
<feature type="region of interest" description="Disordered" evidence="2">
    <location>
        <begin position="219"/>
        <end position="244"/>
    </location>
</feature>
<dbReference type="KEGG" id="bdw:94337605"/>